<keyword evidence="1" id="KW-0812">Transmembrane</keyword>
<dbReference type="AlphaFoldDB" id="A0A1F5YJ83"/>
<dbReference type="EMBL" id="MFIY01000018">
    <property type="protein sequence ID" value="OGG00230.1"/>
    <property type="molecule type" value="Genomic_DNA"/>
</dbReference>
<organism evidence="3 4">
    <name type="scientific">Candidatus Gottesmanbacteria bacterium RBG_13_37_7</name>
    <dbReference type="NCBI Taxonomy" id="1798369"/>
    <lineage>
        <taxon>Bacteria</taxon>
        <taxon>Candidatus Gottesmaniibacteriota</taxon>
    </lineage>
</organism>
<dbReference type="Pfam" id="PF09992">
    <property type="entry name" value="NAGPA"/>
    <property type="match status" value="1"/>
</dbReference>
<feature type="domain" description="Phosphodiester glycosidase" evidence="2">
    <location>
        <begin position="94"/>
        <end position="239"/>
    </location>
</feature>
<evidence type="ECO:0000313" key="3">
    <source>
        <dbReference type="EMBL" id="OGG00230.1"/>
    </source>
</evidence>
<reference evidence="3 4" key="1">
    <citation type="journal article" date="2016" name="Nat. Commun.">
        <title>Thousands of microbial genomes shed light on interconnected biogeochemical processes in an aquifer system.</title>
        <authorList>
            <person name="Anantharaman K."/>
            <person name="Brown C.T."/>
            <person name="Hug L.A."/>
            <person name="Sharon I."/>
            <person name="Castelle C.J."/>
            <person name="Probst A.J."/>
            <person name="Thomas B.C."/>
            <person name="Singh A."/>
            <person name="Wilkins M.J."/>
            <person name="Karaoz U."/>
            <person name="Brodie E.L."/>
            <person name="Williams K.H."/>
            <person name="Hubbard S.S."/>
            <person name="Banfield J.F."/>
        </authorList>
    </citation>
    <scope>NUCLEOTIDE SEQUENCE [LARGE SCALE GENOMIC DNA]</scope>
</reference>
<evidence type="ECO:0000256" key="1">
    <source>
        <dbReference type="SAM" id="Phobius"/>
    </source>
</evidence>
<name>A0A1F5YJ83_9BACT</name>
<keyword evidence="1" id="KW-0472">Membrane</keyword>
<comment type="caution">
    <text evidence="3">The sequence shown here is derived from an EMBL/GenBank/DDBJ whole genome shotgun (WGS) entry which is preliminary data.</text>
</comment>
<evidence type="ECO:0000313" key="4">
    <source>
        <dbReference type="Proteomes" id="UP000178230"/>
    </source>
</evidence>
<accession>A0A1F5YJ83</accession>
<feature type="transmembrane region" description="Helical" evidence="1">
    <location>
        <begin position="6"/>
        <end position="25"/>
    </location>
</feature>
<protein>
    <recommendedName>
        <fullName evidence="2">Phosphodiester glycosidase domain-containing protein</fullName>
    </recommendedName>
</protein>
<keyword evidence="1" id="KW-1133">Transmembrane helix</keyword>
<gene>
    <name evidence="3" type="ORF">A2Y99_03405</name>
</gene>
<dbReference type="Proteomes" id="UP000178230">
    <property type="component" value="Unassembled WGS sequence"/>
</dbReference>
<evidence type="ECO:0000259" key="2">
    <source>
        <dbReference type="Pfam" id="PF09992"/>
    </source>
</evidence>
<dbReference type="InterPro" id="IPR018711">
    <property type="entry name" value="NAGPA"/>
</dbReference>
<proteinExistence type="predicted"/>
<sequence>MKVQYLSAGIVITILIILIFTVSIFTSRSNRNNSADILSSSVIPPNTVEMQFRDRNYWISFINIPDIKRLYLYPNFEKQVSSESLMRESKCQNLISGGFYTKDNQPLGLLTSEGYTIREKTNNILINGIFYVLLNNQFGIVTSAYPLQNARLALQSGPIIIERSKQRKISIRNDKTARRVVLGMTESKELFFFIIHDKENILLGPYLSQLPEFMHVLGNKMGIKIDYAMNLDGGRASAFHSDYYHVTEVTYIGSYFCLI</sequence>